<dbReference type="Gene3D" id="1.10.287.1060">
    <property type="entry name" value="ESAT-6-like"/>
    <property type="match status" value="1"/>
</dbReference>
<reference evidence="4 5" key="1">
    <citation type="journal article" date="2021" name="BMC Genomics">
        <title>Genome-resolved metagenome and metatranscriptome analyses of thermophilic composting reveal key bacterial players and their metabolic interactions.</title>
        <authorList>
            <person name="Braga L.P.P."/>
            <person name="Pereira R.V."/>
            <person name="Martins L.F."/>
            <person name="Moura L.M.S."/>
            <person name="Sanchez F.B."/>
            <person name="Patane J.S.L."/>
            <person name="da Silva A.M."/>
            <person name="Setubal J.C."/>
        </authorList>
    </citation>
    <scope>NUCLEOTIDE SEQUENCE [LARGE SCALE GENOMIC DNA]</scope>
    <source>
        <strain evidence="4">ZC4RG45</strain>
    </source>
</reference>
<feature type="domain" description="Putative T7SS secretion signal" evidence="3">
    <location>
        <begin position="36"/>
        <end position="212"/>
    </location>
</feature>
<feature type="coiled-coil region" evidence="1">
    <location>
        <begin position="105"/>
        <end position="196"/>
    </location>
</feature>
<evidence type="ECO:0000313" key="4">
    <source>
        <dbReference type="EMBL" id="MFO7192100.1"/>
    </source>
</evidence>
<organism evidence="4 5">
    <name type="scientific">Thermocrispum agreste</name>
    <dbReference type="NCBI Taxonomy" id="37925"/>
    <lineage>
        <taxon>Bacteria</taxon>
        <taxon>Bacillati</taxon>
        <taxon>Actinomycetota</taxon>
        <taxon>Actinomycetes</taxon>
        <taxon>Pseudonocardiales</taxon>
        <taxon>Pseudonocardiaceae</taxon>
        <taxon>Thermocrispum</taxon>
    </lineage>
</organism>
<evidence type="ECO:0000256" key="1">
    <source>
        <dbReference type="SAM" id="Coils"/>
    </source>
</evidence>
<dbReference type="AlphaFoldDB" id="A0ABD6FDF4"/>
<proteinExistence type="predicted"/>
<dbReference type="InterPro" id="IPR036689">
    <property type="entry name" value="ESAT-6-like_sf"/>
</dbReference>
<keyword evidence="1" id="KW-0175">Coiled coil</keyword>
<dbReference type="Pfam" id="PF21725">
    <property type="entry name" value="T7SS_signal"/>
    <property type="match status" value="1"/>
</dbReference>
<dbReference type="SUPFAM" id="SSF140453">
    <property type="entry name" value="EsxAB dimer-like"/>
    <property type="match status" value="1"/>
</dbReference>
<comment type="caution">
    <text evidence="4">The sequence shown here is derived from an EMBL/GenBank/DDBJ whole genome shotgun (WGS) entry which is preliminary data.</text>
</comment>
<dbReference type="EMBL" id="QGUI02000072">
    <property type="protein sequence ID" value="MFO7192100.1"/>
    <property type="molecule type" value="Genomic_DNA"/>
</dbReference>
<feature type="region of interest" description="Disordered" evidence="2">
    <location>
        <begin position="487"/>
        <end position="514"/>
    </location>
</feature>
<sequence length="514" mass="54839">MAELNPMFDSTFGSDPAPGNIDRPGFLALGFDPAPGSIERINTLADCLSDIARDLGEAYTDLKNLGKSEGIWTGTAAQAFANTVEELPEYLDKANSSFNDASSALSGWAQDLGEMQRKAASLEAEAAKAMANLIRAEANPDLGLVDQIFELGPELENAQRRLYAAQAELERARANLEDIRRRAEQLREQHDHEAIRVAAALDRAREIAPDLPWIDVSGILESIGNFFSDIGDAIGDFLSDVSDVLAKIGDCLSFLSDVAGALALATAFIPGVNAVTAAAAAGLSAAAAGTRLLAKAGGANVSWADIGMDALGAFPGGKLGKFAKLGNTGTAGAKTVKWANRGTIRRTISGLQTAVEDAVEDAAYTAVKNTLRKVGLKKIQPADYSNINDLARNLSKGKVSEIIHDTARQSHLDNVASLNKHLNRIGIKANVNPDTTAGSLVGATYGTLKDMAMDEVKDFAKEKIEEHVVDPLKEKFQEHIVDPLKKELREQVGDPIRDSLREALDSPDNKVERS</sequence>
<evidence type="ECO:0000313" key="5">
    <source>
        <dbReference type="Proteomes" id="UP000249324"/>
    </source>
</evidence>
<evidence type="ECO:0000256" key="2">
    <source>
        <dbReference type="SAM" id="MobiDB-lite"/>
    </source>
</evidence>
<name>A0ABD6FDF4_9PSEU</name>
<accession>A0ABD6FDF4</accession>
<protein>
    <recommendedName>
        <fullName evidence="3">Putative T7SS secretion signal domain-containing protein</fullName>
    </recommendedName>
</protein>
<gene>
    <name evidence="4" type="ORF">DIU77_007650</name>
</gene>
<evidence type="ECO:0000259" key="3">
    <source>
        <dbReference type="Pfam" id="PF21725"/>
    </source>
</evidence>
<dbReference type="InterPro" id="IPR049082">
    <property type="entry name" value="T7SS_signal"/>
</dbReference>
<dbReference type="Proteomes" id="UP000249324">
    <property type="component" value="Unassembled WGS sequence"/>
</dbReference>